<feature type="transmembrane region" description="Helical" evidence="5">
    <location>
        <begin position="80"/>
        <end position="96"/>
    </location>
</feature>
<keyword evidence="3 5" id="KW-1133">Transmembrane helix</keyword>
<dbReference type="InterPro" id="IPR049453">
    <property type="entry name" value="Memb_transporter_dom"/>
</dbReference>
<name>A0ABR6BJB6_9PSEU</name>
<reference evidence="7 8" key="1">
    <citation type="submission" date="2020-08" db="EMBL/GenBank/DDBJ databases">
        <title>Genomic Encyclopedia of Archaeal and Bacterial Type Strains, Phase II (KMG-II): from individual species to whole genera.</title>
        <authorList>
            <person name="Goeker M."/>
        </authorList>
    </citation>
    <scope>NUCLEOTIDE SEQUENCE [LARGE SCALE GENOMIC DNA]</scope>
    <source>
        <strain evidence="7 8">DSM 43850</strain>
    </source>
</reference>
<sequence>MAKALLPIVLMVVVLGAVAGLGVVLGLGGAAVLAALTAMFCMMAAFGGALWPDLKLLAWFAPAVVLAGAGPRLLAEVSQPAAIAALTAVIFLTSLLPALGPRYVTAAVGLGMASLFGYAFQFTGQTGNGQVLAAPALAVAVVIVLRVASGLGDPTKPTRTAVADLLAAPEPHSPETAVRAWRSDGRRHWIGQVLDGTLRYRTSLGLLTDRLQQLDDGHAAELTALLDEARAEAQTLADAVRAKQPQEIAGPVRGPLPTGLPGQTARVVERMRAGLDAVRAAVTERGSKALAVHATATRFPVELVLSALNPRSGQFRHALRCALGVLVALMVASLRPGDPLVPTFLMAVFAIIQPEWQASATRAWQRTAGAVLGALLMGLIVLVAPQGAWLVIGVVSMMVGMTFQQSKPIVFNACMVLMLVGMYSTTKHLAPDRLLVEYLAAIALAVAIGLLFGFAVVPGKRRPSAEERISAAAGAVRTSLTRLTDPVTEDEAAQRKRGRAVVRRVNDLLTEPSTGRETPADQARLAEAAQSMGELLRGVAGLLMHRAAVPESADTTAAALRWVRDAVDPAATPDPDQLAASTQDADEEQRLLIDALAEDALRLRQTL</sequence>
<feature type="transmembrane region" description="Helical" evidence="5">
    <location>
        <begin position="370"/>
        <end position="403"/>
    </location>
</feature>
<feature type="transmembrane region" description="Helical" evidence="5">
    <location>
        <begin position="132"/>
        <end position="149"/>
    </location>
</feature>
<evidence type="ECO:0000256" key="5">
    <source>
        <dbReference type="SAM" id="Phobius"/>
    </source>
</evidence>
<evidence type="ECO:0000256" key="1">
    <source>
        <dbReference type="ARBA" id="ARBA00004141"/>
    </source>
</evidence>
<keyword evidence="2 5" id="KW-0812">Transmembrane</keyword>
<accession>A0ABR6BJB6</accession>
<keyword evidence="8" id="KW-1185">Reference proteome</keyword>
<protein>
    <recommendedName>
        <fullName evidence="6">Integral membrane bound transporter domain-containing protein</fullName>
    </recommendedName>
</protein>
<feature type="transmembrane region" description="Helical" evidence="5">
    <location>
        <begin position="409"/>
        <end position="426"/>
    </location>
</feature>
<evidence type="ECO:0000313" key="7">
    <source>
        <dbReference type="EMBL" id="MBA8926966.1"/>
    </source>
</evidence>
<comment type="caution">
    <text evidence="7">The sequence shown here is derived from an EMBL/GenBank/DDBJ whole genome shotgun (WGS) entry which is preliminary data.</text>
</comment>
<feature type="transmembrane region" description="Helical" evidence="5">
    <location>
        <begin position="438"/>
        <end position="457"/>
    </location>
</feature>
<evidence type="ECO:0000256" key="2">
    <source>
        <dbReference type="ARBA" id="ARBA00022692"/>
    </source>
</evidence>
<feature type="transmembrane region" description="Helical" evidence="5">
    <location>
        <begin position="30"/>
        <end position="51"/>
    </location>
</feature>
<dbReference type="Pfam" id="PF13515">
    <property type="entry name" value="FUSC_2"/>
    <property type="match status" value="1"/>
</dbReference>
<organism evidence="7 8">
    <name type="scientific">Kutzneria viridogrisea</name>
    <dbReference type="NCBI Taxonomy" id="47990"/>
    <lineage>
        <taxon>Bacteria</taxon>
        <taxon>Bacillati</taxon>
        <taxon>Actinomycetota</taxon>
        <taxon>Actinomycetes</taxon>
        <taxon>Pseudonocardiales</taxon>
        <taxon>Pseudonocardiaceae</taxon>
        <taxon>Kutzneria</taxon>
    </lineage>
</organism>
<evidence type="ECO:0000313" key="8">
    <source>
        <dbReference type="Proteomes" id="UP000517916"/>
    </source>
</evidence>
<evidence type="ECO:0000256" key="4">
    <source>
        <dbReference type="ARBA" id="ARBA00023136"/>
    </source>
</evidence>
<evidence type="ECO:0000259" key="6">
    <source>
        <dbReference type="Pfam" id="PF13515"/>
    </source>
</evidence>
<keyword evidence="4 5" id="KW-0472">Membrane</keyword>
<gene>
    <name evidence="7" type="ORF">BC739_004172</name>
</gene>
<evidence type="ECO:0000256" key="3">
    <source>
        <dbReference type="ARBA" id="ARBA00022989"/>
    </source>
</evidence>
<dbReference type="RefSeq" id="WP_182838130.1">
    <property type="nucleotide sequence ID" value="NZ_BAAABQ010000074.1"/>
</dbReference>
<feature type="transmembrane region" description="Helical" evidence="5">
    <location>
        <begin position="56"/>
        <end position="74"/>
    </location>
</feature>
<proteinExistence type="predicted"/>
<comment type="subcellular location">
    <subcellularLocation>
        <location evidence="1">Membrane</location>
        <topology evidence="1">Multi-pass membrane protein</topology>
    </subcellularLocation>
</comment>
<feature type="domain" description="Integral membrane bound transporter" evidence="6">
    <location>
        <begin position="344"/>
        <end position="452"/>
    </location>
</feature>
<dbReference type="EMBL" id="JACJID010000003">
    <property type="protein sequence ID" value="MBA8926966.1"/>
    <property type="molecule type" value="Genomic_DNA"/>
</dbReference>
<dbReference type="Proteomes" id="UP000517916">
    <property type="component" value="Unassembled WGS sequence"/>
</dbReference>